<accession>A0A182N429</accession>
<dbReference type="VEuPathDB" id="VectorBase:ADIR002393"/>
<organism evidence="1 2">
    <name type="scientific">Anopheles dirus</name>
    <dbReference type="NCBI Taxonomy" id="7168"/>
    <lineage>
        <taxon>Eukaryota</taxon>
        <taxon>Metazoa</taxon>
        <taxon>Ecdysozoa</taxon>
        <taxon>Arthropoda</taxon>
        <taxon>Hexapoda</taxon>
        <taxon>Insecta</taxon>
        <taxon>Pterygota</taxon>
        <taxon>Neoptera</taxon>
        <taxon>Endopterygota</taxon>
        <taxon>Diptera</taxon>
        <taxon>Nematocera</taxon>
        <taxon>Culicoidea</taxon>
        <taxon>Culicidae</taxon>
        <taxon>Anophelinae</taxon>
        <taxon>Anopheles</taxon>
    </lineage>
</organism>
<name>A0A182N429_9DIPT</name>
<reference evidence="2" key="1">
    <citation type="submission" date="2013-03" db="EMBL/GenBank/DDBJ databases">
        <title>The Genome Sequence of Anopheles dirus WRAIR2.</title>
        <authorList>
            <consortium name="The Broad Institute Genomics Platform"/>
            <person name="Neafsey D.E."/>
            <person name="Walton C."/>
            <person name="Walker B."/>
            <person name="Young S.K."/>
            <person name="Zeng Q."/>
            <person name="Gargeya S."/>
            <person name="Fitzgerald M."/>
            <person name="Haas B."/>
            <person name="Abouelleil A."/>
            <person name="Allen A.W."/>
            <person name="Alvarado L."/>
            <person name="Arachchi H.M."/>
            <person name="Berlin A.M."/>
            <person name="Chapman S.B."/>
            <person name="Gainer-Dewar J."/>
            <person name="Goldberg J."/>
            <person name="Griggs A."/>
            <person name="Gujja S."/>
            <person name="Hansen M."/>
            <person name="Howarth C."/>
            <person name="Imamovic A."/>
            <person name="Ireland A."/>
            <person name="Larimer J."/>
            <person name="McCowan C."/>
            <person name="Murphy C."/>
            <person name="Pearson M."/>
            <person name="Poon T.W."/>
            <person name="Priest M."/>
            <person name="Roberts A."/>
            <person name="Saif S."/>
            <person name="Shea T."/>
            <person name="Sisk P."/>
            <person name="Sykes S."/>
            <person name="Wortman J."/>
            <person name="Nusbaum C."/>
            <person name="Birren B."/>
        </authorList>
    </citation>
    <scope>NUCLEOTIDE SEQUENCE [LARGE SCALE GENOMIC DNA]</scope>
    <source>
        <strain evidence="2">WRAIR2</strain>
    </source>
</reference>
<dbReference type="EnsemblMetazoa" id="ADIR002393-RA">
    <property type="protein sequence ID" value="ADIR002393-PA"/>
    <property type="gene ID" value="ADIR002393"/>
</dbReference>
<reference evidence="1" key="2">
    <citation type="submission" date="2020-05" db="UniProtKB">
        <authorList>
            <consortium name="EnsemblMetazoa"/>
        </authorList>
    </citation>
    <scope>IDENTIFICATION</scope>
    <source>
        <strain evidence="1">WRAIR2</strain>
    </source>
</reference>
<sequence length="159" mass="18050">MSCLKCTCGCDGLTKEALAEVINATDRVTDFINHQTAQDMFVRRIYPDEPDTYQPQASGSRAHKKPAKPRAIKYLEYIKEARRLLANNQASEDDYKSFADNIDPGLADELCDCVDREDHAARAAVLEDIIKEYVSRLGETSDYKKFQVTLCDAYKKKYP</sequence>
<protein>
    <recommendedName>
        <fullName evidence="3">RGS domain-containing protein</fullName>
    </recommendedName>
</protein>
<evidence type="ECO:0000313" key="1">
    <source>
        <dbReference type="EnsemblMetazoa" id="ADIR002393-PA"/>
    </source>
</evidence>
<dbReference type="AlphaFoldDB" id="A0A182N429"/>
<proteinExistence type="predicted"/>
<evidence type="ECO:0008006" key="3">
    <source>
        <dbReference type="Google" id="ProtNLM"/>
    </source>
</evidence>
<keyword evidence="2" id="KW-1185">Reference proteome</keyword>
<dbReference type="Proteomes" id="UP000075884">
    <property type="component" value="Unassembled WGS sequence"/>
</dbReference>
<evidence type="ECO:0000313" key="2">
    <source>
        <dbReference type="Proteomes" id="UP000075884"/>
    </source>
</evidence>